<organism evidence="1 2">
    <name type="scientific">Eiseniibacteriota bacterium</name>
    <dbReference type="NCBI Taxonomy" id="2212470"/>
    <lineage>
        <taxon>Bacteria</taxon>
        <taxon>Candidatus Eiseniibacteriota</taxon>
    </lineage>
</organism>
<accession>A0A538SKY2</accession>
<dbReference type="EMBL" id="VBOT01000048">
    <property type="protein sequence ID" value="TMQ52034.1"/>
    <property type="molecule type" value="Genomic_DNA"/>
</dbReference>
<name>A0A538SKY2_UNCEI</name>
<gene>
    <name evidence="1" type="ORF">E6K73_04015</name>
</gene>
<reference evidence="1 2" key="1">
    <citation type="journal article" date="2019" name="Nat. Microbiol.">
        <title>Mediterranean grassland soil C-N compound turnover is dependent on rainfall and depth, and is mediated by genomically divergent microorganisms.</title>
        <authorList>
            <person name="Diamond S."/>
            <person name="Andeer P.F."/>
            <person name="Li Z."/>
            <person name="Crits-Christoph A."/>
            <person name="Burstein D."/>
            <person name="Anantharaman K."/>
            <person name="Lane K.R."/>
            <person name="Thomas B.C."/>
            <person name="Pan C."/>
            <person name="Northen T.R."/>
            <person name="Banfield J.F."/>
        </authorList>
    </citation>
    <scope>NUCLEOTIDE SEQUENCE [LARGE SCALE GENOMIC DNA]</scope>
    <source>
        <strain evidence="1">WS_3</strain>
    </source>
</reference>
<evidence type="ECO:0000313" key="1">
    <source>
        <dbReference type="EMBL" id="TMQ52034.1"/>
    </source>
</evidence>
<sequence>MCASCRHARVVTTPRSRFWLCSLAAVDPRFEKYPRLPVLACPGYEVTPEGGPAPAEDAGE</sequence>
<proteinExistence type="predicted"/>
<comment type="caution">
    <text evidence="1">The sequence shown here is derived from an EMBL/GenBank/DDBJ whole genome shotgun (WGS) entry which is preliminary data.</text>
</comment>
<evidence type="ECO:0000313" key="2">
    <source>
        <dbReference type="Proteomes" id="UP000320184"/>
    </source>
</evidence>
<protein>
    <submittedName>
        <fullName evidence="1">Uncharacterized protein</fullName>
    </submittedName>
</protein>
<dbReference type="Proteomes" id="UP000320184">
    <property type="component" value="Unassembled WGS sequence"/>
</dbReference>
<dbReference type="AlphaFoldDB" id="A0A538SKY2"/>